<protein>
    <recommendedName>
        <fullName evidence="5">CBS domain-containing protein</fullName>
    </recommendedName>
</protein>
<evidence type="ECO:0000259" key="5">
    <source>
        <dbReference type="PROSITE" id="PS51371"/>
    </source>
</evidence>
<proteinExistence type="predicted"/>
<sequence>MAASLLSHVVSDLCIGKPPARVLPPSTPVAAALAALRTGDDPFVFVVDADEALRHSRGKKIAAGCVVVKVSVADVLCYVCGDADNLSDPAAALGRPVSALAAAVHAGGGDHHGAALRVDSLTSLLDAIDALLSNDAQTLLVPLHAHAARSRKHHHTSSATSSATPSPCSPPSRRAPSPPSASSAGTCTPLHADDDALDAIPLLRRSIADGTAVAVVADDDALVGEICPGVLGSCDIESASAAFAALSAGDVMTYIDCSLSPPEFLLRSIRAQLKGRGMDAMADLMDAADDAASSLPLSPSSSSSASSDEDSPFGRARRARRSSSGSFRWRSTKDVAACHAGSSLVAVMAQALAHRVGYVWVVDEVSGALTGVVSFGDVLAVLREHLRDGDTQMN</sequence>
<organism evidence="6">
    <name type="scientific">Oryza sativa subsp. japonica</name>
    <name type="common">Rice</name>
    <dbReference type="NCBI Taxonomy" id="39947"/>
    <lineage>
        <taxon>Eukaryota</taxon>
        <taxon>Viridiplantae</taxon>
        <taxon>Streptophyta</taxon>
        <taxon>Embryophyta</taxon>
        <taxon>Tracheophyta</taxon>
        <taxon>Spermatophyta</taxon>
        <taxon>Magnoliopsida</taxon>
        <taxon>Liliopsida</taxon>
        <taxon>Poales</taxon>
        <taxon>Poaceae</taxon>
        <taxon>BOP clade</taxon>
        <taxon>Oryzoideae</taxon>
        <taxon>Oryzeae</taxon>
        <taxon>Oryzinae</taxon>
        <taxon>Oryza</taxon>
        <taxon>Oryza sativa</taxon>
    </lineage>
</organism>
<name>A3A9F4_ORYSJ</name>
<feature type="compositionally biased region" description="Low complexity" evidence="4">
    <location>
        <begin position="292"/>
        <end position="306"/>
    </location>
</feature>
<gene>
    <name evidence="6" type="ORF">OsJ_07670</name>
</gene>
<dbReference type="HOGENOM" id="CLU_175124_0_0_1"/>
<feature type="region of interest" description="Disordered" evidence="4">
    <location>
        <begin position="150"/>
        <end position="188"/>
    </location>
</feature>
<dbReference type="PANTHER" id="PTHR13780">
    <property type="entry name" value="AMP-ACTIVATED PROTEIN KINASE, GAMMA REGULATORY SUBUNIT"/>
    <property type="match status" value="1"/>
</dbReference>
<accession>A3A9F4</accession>
<dbReference type="SUPFAM" id="SSF54631">
    <property type="entry name" value="CBS-domain pair"/>
    <property type="match status" value="1"/>
</dbReference>
<reference evidence="6" key="2">
    <citation type="submission" date="2008-12" db="EMBL/GenBank/DDBJ databases">
        <title>Improved gene annotation of the rice (Oryza sativa) genomes.</title>
        <authorList>
            <person name="Wang J."/>
            <person name="Li R."/>
            <person name="Fan W."/>
            <person name="Huang Q."/>
            <person name="Zhang J."/>
            <person name="Zhou Y."/>
            <person name="Hu Y."/>
            <person name="Zi S."/>
            <person name="Li J."/>
            <person name="Ni P."/>
            <person name="Zheng H."/>
            <person name="Zhang Y."/>
            <person name="Zhao M."/>
            <person name="Hao Q."/>
            <person name="McDermott J."/>
            <person name="Samudrala R."/>
            <person name="Kristiansen K."/>
            <person name="Wong G.K.-S."/>
        </authorList>
    </citation>
    <scope>NUCLEOTIDE SEQUENCE</scope>
</reference>
<feature type="domain" description="CBS" evidence="5">
    <location>
        <begin position="331"/>
        <end position="389"/>
    </location>
</feature>
<dbReference type="PROSITE" id="PS51371">
    <property type="entry name" value="CBS"/>
    <property type="match status" value="1"/>
</dbReference>
<dbReference type="InterPro" id="IPR000644">
    <property type="entry name" value="CBS_dom"/>
</dbReference>
<reference evidence="6" key="1">
    <citation type="journal article" date="2005" name="PLoS Biol.">
        <title>The genomes of Oryza sativa: a history of duplications.</title>
        <authorList>
            <person name="Yu J."/>
            <person name="Wang J."/>
            <person name="Lin W."/>
            <person name="Li S."/>
            <person name="Li H."/>
            <person name="Zhou J."/>
            <person name="Ni P."/>
            <person name="Dong W."/>
            <person name="Hu S."/>
            <person name="Zeng C."/>
            <person name="Zhang J."/>
            <person name="Zhang Y."/>
            <person name="Li R."/>
            <person name="Xu Z."/>
            <person name="Li S."/>
            <person name="Li X."/>
            <person name="Zheng H."/>
            <person name="Cong L."/>
            <person name="Lin L."/>
            <person name="Yin J."/>
            <person name="Geng J."/>
            <person name="Li G."/>
            <person name="Shi J."/>
            <person name="Liu J."/>
            <person name="Lv H."/>
            <person name="Li J."/>
            <person name="Wang J."/>
            <person name="Deng Y."/>
            <person name="Ran L."/>
            <person name="Shi X."/>
            <person name="Wang X."/>
            <person name="Wu Q."/>
            <person name="Li C."/>
            <person name="Ren X."/>
            <person name="Wang J."/>
            <person name="Wang X."/>
            <person name="Li D."/>
            <person name="Liu D."/>
            <person name="Zhang X."/>
            <person name="Ji Z."/>
            <person name="Zhao W."/>
            <person name="Sun Y."/>
            <person name="Zhang Z."/>
            <person name="Bao J."/>
            <person name="Han Y."/>
            <person name="Dong L."/>
            <person name="Ji J."/>
            <person name="Chen P."/>
            <person name="Wu S."/>
            <person name="Liu J."/>
            <person name="Xiao Y."/>
            <person name="Bu D."/>
            <person name="Tan J."/>
            <person name="Yang L."/>
            <person name="Ye C."/>
            <person name="Zhang J."/>
            <person name="Xu J."/>
            <person name="Zhou Y."/>
            <person name="Yu Y."/>
            <person name="Zhang B."/>
            <person name="Zhuang S."/>
            <person name="Wei H."/>
            <person name="Liu B."/>
            <person name="Lei M."/>
            <person name="Yu H."/>
            <person name="Li Y."/>
            <person name="Xu H."/>
            <person name="Wei S."/>
            <person name="He X."/>
            <person name="Fang L."/>
            <person name="Zhang Z."/>
            <person name="Zhang Y."/>
            <person name="Huang X."/>
            <person name="Su Z."/>
            <person name="Tong W."/>
            <person name="Li J."/>
            <person name="Tong Z."/>
            <person name="Li S."/>
            <person name="Ye J."/>
            <person name="Wang L."/>
            <person name="Fang L."/>
            <person name="Lei T."/>
            <person name="Chen C."/>
            <person name="Chen H."/>
            <person name="Xu Z."/>
            <person name="Li H."/>
            <person name="Huang H."/>
            <person name="Zhang F."/>
            <person name="Xu H."/>
            <person name="Li N."/>
            <person name="Zhao C."/>
            <person name="Li S."/>
            <person name="Dong L."/>
            <person name="Huang Y."/>
            <person name="Li L."/>
            <person name="Xi Y."/>
            <person name="Qi Q."/>
            <person name="Li W."/>
            <person name="Zhang B."/>
            <person name="Hu W."/>
            <person name="Zhang Y."/>
            <person name="Tian X."/>
            <person name="Jiao Y."/>
            <person name="Liang X."/>
            <person name="Jin J."/>
            <person name="Gao L."/>
            <person name="Zheng W."/>
            <person name="Hao B."/>
            <person name="Liu S."/>
            <person name="Wang W."/>
            <person name="Yuan L."/>
            <person name="Cao M."/>
            <person name="McDermott J."/>
            <person name="Samudrala R."/>
            <person name="Wang J."/>
            <person name="Wong G.K."/>
            <person name="Yang H."/>
        </authorList>
    </citation>
    <scope>NUCLEOTIDE SEQUENCE [LARGE SCALE GENOMIC DNA]</scope>
</reference>
<feature type="region of interest" description="Disordered" evidence="4">
    <location>
        <begin position="292"/>
        <end position="319"/>
    </location>
</feature>
<dbReference type="EMBL" id="CM000139">
    <property type="protein sequence ID" value="EAZ23943.1"/>
    <property type="molecule type" value="Genomic_DNA"/>
</dbReference>
<dbReference type="PANTHER" id="PTHR13780:SF56">
    <property type="entry name" value="OS04G0679600 PROTEIN"/>
    <property type="match status" value="1"/>
</dbReference>
<dbReference type="AlphaFoldDB" id="A3A9F4"/>
<dbReference type="InterPro" id="IPR046342">
    <property type="entry name" value="CBS_dom_sf"/>
</dbReference>
<keyword evidence="1" id="KW-0677">Repeat</keyword>
<evidence type="ECO:0000256" key="1">
    <source>
        <dbReference type="ARBA" id="ARBA00022737"/>
    </source>
</evidence>
<evidence type="ECO:0000256" key="4">
    <source>
        <dbReference type="SAM" id="MobiDB-lite"/>
    </source>
</evidence>
<keyword evidence="2 3" id="KW-0129">CBS domain</keyword>
<dbReference type="Gene3D" id="3.10.580.10">
    <property type="entry name" value="CBS-domain"/>
    <property type="match status" value="1"/>
</dbReference>
<dbReference type="Pfam" id="PF00571">
    <property type="entry name" value="CBS"/>
    <property type="match status" value="1"/>
</dbReference>
<feature type="compositionally biased region" description="Low complexity" evidence="4">
    <location>
        <begin position="157"/>
        <end position="188"/>
    </location>
</feature>
<evidence type="ECO:0000313" key="6">
    <source>
        <dbReference type="EMBL" id="EAZ23943.1"/>
    </source>
</evidence>
<dbReference type="InterPro" id="IPR050511">
    <property type="entry name" value="AMPK_gamma/SDS23_families"/>
</dbReference>
<evidence type="ECO:0000256" key="2">
    <source>
        <dbReference type="ARBA" id="ARBA00023122"/>
    </source>
</evidence>
<evidence type="ECO:0000256" key="3">
    <source>
        <dbReference type="PROSITE-ProRule" id="PRU00703"/>
    </source>
</evidence>
<dbReference type="Proteomes" id="UP000007752">
    <property type="component" value="Chromosome 2"/>
</dbReference>